<proteinExistence type="predicted"/>
<protein>
    <submittedName>
        <fullName evidence="1">Uncharacterized protein</fullName>
    </submittedName>
</protein>
<feature type="non-terminal residue" evidence="1">
    <location>
        <position position="1"/>
    </location>
</feature>
<accession>A0A812MM73</accession>
<name>A0A812MM73_9DINO</name>
<keyword evidence="2" id="KW-1185">Reference proteome</keyword>
<dbReference type="Proteomes" id="UP000601435">
    <property type="component" value="Unassembled WGS sequence"/>
</dbReference>
<dbReference type="OrthoDB" id="426971at2759"/>
<gene>
    <name evidence="1" type="ORF">SNEC2469_LOCUS5821</name>
</gene>
<dbReference type="AlphaFoldDB" id="A0A812MM73"/>
<evidence type="ECO:0000313" key="1">
    <source>
        <dbReference type="EMBL" id="CAE7258620.1"/>
    </source>
</evidence>
<reference evidence="1" key="1">
    <citation type="submission" date="2021-02" db="EMBL/GenBank/DDBJ databases">
        <authorList>
            <person name="Dougan E. K."/>
            <person name="Rhodes N."/>
            <person name="Thang M."/>
            <person name="Chan C."/>
        </authorList>
    </citation>
    <scope>NUCLEOTIDE SEQUENCE</scope>
</reference>
<dbReference type="EMBL" id="CAJNJA010010518">
    <property type="protein sequence ID" value="CAE7258620.1"/>
    <property type="molecule type" value="Genomic_DNA"/>
</dbReference>
<evidence type="ECO:0000313" key="2">
    <source>
        <dbReference type="Proteomes" id="UP000601435"/>
    </source>
</evidence>
<organism evidence="1 2">
    <name type="scientific">Symbiodinium necroappetens</name>
    <dbReference type="NCBI Taxonomy" id="1628268"/>
    <lineage>
        <taxon>Eukaryota</taxon>
        <taxon>Sar</taxon>
        <taxon>Alveolata</taxon>
        <taxon>Dinophyceae</taxon>
        <taxon>Suessiales</taxon>
        <taxon>Symbiodiniaceae</taxon>
        <taxon>Symbiodinium</taxon>
    </lineage>
</organism>
<comment type="caution">
    <text evidence="1">The sequence shown here is derived from an EMBL/GenBank/DDBJ whole genome shotgun (WGS) entry which is preliminary data.</text>
</comment>
<sequence>MIEEERGARKQEVQEIHKMLIEVFAKLQNSSASDNRKSIFVHDTEQASKGAESSLREPGDLDNRFAELESFC</sequence>